<dbReference type="InterPro" id="IPR003595">
    <property type="entry name" value="Tyr_Pase_cat"/>
</dbReference>
<protein>
    <submittedName>
        <fullName evidence="4">Uncharacterized protein</fullName>
    </submittedName>
</protein>
<dbReference type="Pfam" id="PF00102">
    <property type="entry name" value="Y_phosphatase"/>
    <property type="match status" value="1"/>
</dbReference>
<name>E3MG51_CAERE</name>
<dbReference type="OrthoDB" id="10253954at2759"/>
<dbReference type="InParanoid" id="E3MG51"/>
<feature type="compositionally biased region" description="Low complexity" evidence="1">
    <location>
        <begin position="129"/>
        <end position="141"/>
    </location>
</feature>
<dbReference type="STRING" id="31234.E3MG51"/>
<dbReference type="PANTHER" id="PTHR46163">
    <property type="entry name" value="TYROSINE-PROTEIN PHOSPHATASE-RELATED"/>
    <property type="match status" value="1"/>
</dbReference>
<dbReference type="EMBL" id="DS268443">
    <property type="protein sequence ID" value="EFP01435.1"/>
    <property type="molecule type" value="Genomic_DNA"/>
</dbReference>
<feature type="compositionally biased region" description="Basic and acidic residues" evidence="1">
    <location>
        <begin position="215"/>
        <end position="226"/>
    </location>
</feature>
<dbReference type="AlphaFoldDB" id="E3MG51"/>
<dbReference type="Gene3D" id="3.90.190.10">
    <property type="entry name" value="Protein tyrosine phosphatase superfamily"/>
    <property type="match status" value="1"/>
</dbReference>
<feature type="compositionally biased region" description="Pro residues" evidence="1">
    <location>
        <begin position="100"/>
        <end position="123"/>
    </location>
</feature>
<dbReference type="PROSITE" id="PS00383">
    <property type="entry name" value="TYR_PHOSPHATASE_1"/>
    <property type="match status" value="1"/>
</dbReference>
<dbReference type="Proteomes" id="UP000008281">
    <property type="component" value="Unassembled WGS sequence"/>
</dbReference>
<evidence type="ECO:0000313" key="5">
    <source>
        <dbReference type="Proteomes" id="UP000008281"/>
    </source>
</evidence>
<feature type="compositionally biased region" description="Polar residues" evidence="1">
    <location>
        <begin position="59"/>
        <end position="69"/>
    </location>
</feature>
<dbReference type="GeneID" id="9809286"/>
<dbReference type="InterPro" id="IPR000387">
    <property type="entry name" value="Tyr_Pase_dom"/>
</dbReference>
<evidence type="ECO:0000256" key="1">
    <source>
        <dbReference type="SAM" id="MobiDB-lite"/>
    </source>
</evidence>
<dbReference type="FunCoup" id="E3MG51">
    <property type="interactions" value="2467"/>
</dbReference>
<sequence>MPPKVKKSPATGRKKNSKASRRPSQTNLISVENGGVPRGRGRNTERSVMQTLEQEETTSNDAGGNQKRSVAQPPQPMSQFQPVPPQPTKAKEMATRTMMLPPPMPVQQPPPPAPIPAQNPQPPAQGSQMPMMAPPVTVMPAAPRPIQPNQPPVVNSQIPQMQPPQPAAPMPPTPRPPPGVVNQSSPSPTPVPKATIPQQNGVVQQQPTPPAVPEPIRRPSRERVDQSVDCGVETSEKKKRAEVINSWILAVLQGGVEGLKKEYHASMNDGPMEKAVDFLDNPTKNRYHNIPCCDATRVKIADDPHFYIHANLVSSGPNPRRFICTQAPLNGTIEDFWKMVIVSGLEYIVMLCELVEKGKPKSAEYFPVKIGEVMKIGKLWTITKENNVDIDKNLAMSTMRITKQGDTAVARTVKHIHWHNWPDHGVPDNFLSPFRLLSIFKNCQKPVVVHCSAGVGRTGTLALILIILEALCLPDFLGVPRLLTKLRDERFKSVQTEMQYLYVHRCILEYLVWKKYTYSKEDYAKFVKDYEQALAGCVEK</sequence>
<dbReference type="InterPro" id="IPR029021">
    <property type="entry name" value="Prot-tyrosine_phosphatase-like"/>
</dbReference>
<evidence type="ECO:0000259" key="3">
    <source>
        <dbReference type="PROSITE" id="PS50056"/>
    </source>
</evidence>
<feature type="compositionally biased region" description="Pro residues" evidence="1">
    <location>
        <begin position="142"/>
        <end position="151"/>
    </location>
</feature>
<dbReference type="PROSITE" id="PS50056">
    <property type="entry name" value="TYR_PHOSPHATASE_2"/>
    <property type="match status" value="1"/>
</dbReference>
<dbReference type="InterPro" id="IPR000242">
    <property type="entry name" value="PTP_cat"/>
</dbReference>
<feature type="domain" description="Tyrosine specific protein phosphatases" evidence="3">
    <location>
        <begin position="428"/>
        <end position="501"/>
    </location>
</feature>
<dbReference type="OMA" id="AFDDNIC"/>
<evidence type="ECO:0000313" key="4">
    <source>
        <dbReference type="EMBL" id="EFP01435.1"/>
    </source>
</evidence>
<proteinExistence type="predicted"/>
<dbReference type="SUPFAM" id="SSF52799">
    <property type="entry name" value="(Phosphotyrosine protein) phosphatases II"/>
    <property type="match status" value="1"/>
</dbReference>
<reference evidence="4" key="1">
    <citation type="submission" date="2007-07" db="EMBL/GenBank/DDBJ databases">
        <title>PCAP assembly of the Caenorhabditis remanei genome.</title>
        <authorList>
            <consortium name="The Caenorhabditis remanei Sequencing Consortium"/>
            <person name="Wilson R.K."/>
        </authorList>
    </citation>
    <scope>NUCLEOTIDE SEQUENCE [LARGE SCALE GENOMIC DNA]</scope>
    <source>
        <strain evidence="4">PB4641</strain>
    </source>
</reference>
<dbReference type="RefSeq" id="XP_003104784.2">
    <property type="nucleotide sequence ID" value="XM_003104736.2"/>
</dbReference>
<dbReference type="PRINTS" id="PR00700">
    <property type="entry name" value="PRTYPHPHTASE"/>
</dbReference>
<feature type="region of interest" description="Disordered" evidence="1">
    <location>
        <begin position="1"/>
        <end position="233"/>
    </location>
</feature>
<feature type="compositionally biased region" description="Basic residues" evidence="1">
    <location>
        <begin position="1"/>
        <end position="21"/>
    </location>
</feature>
<dbReference type="InterPro" id="IPR016130">
    <property type="entry name" value="Tyr_Pase_AS"/>
</dbReference>
<dbReference type="KEGG" id="crq:GCK72_002304"/>
<dbReference type="PROSITE" id="PS50055">
    <property type="entry name" value="TYR_PHOSPHATASE_PTP"/>
    <property type="match status" value="1"/>
</dbReference>
<organism evidence="5">
    <name type="scientific">Caenorhabditis remanei</name>
    <name type="common">Caenorhabditis vulgaris</name>
    <dbReference type="NCBI Taxonomy" id="31234"/>
    <lineage>
        <taxon>Eukaryota</taxon>
        <taxon>Metazoa</taxon>
        <taxon>Ecdysozoa</taxon>
        <taxon>Nematoda</taxon>
        <taxon>Chromadorea</taxon>
        <taxon>Rhabditida</taxon>
        <taxon>Rhabditina</taxon>
        <taxon>Rhabditomorpha</taxon>
        <taxon>Rhabditoidea</taxon>
        <taxon>Rhabditidae</taxon>
        <taxon>Peloderinae</taxon>
        <taxon>Caenorhabditis</taxon>
    </lineage>
</organism>
<dbReference type="InterPro" id="IPR052782">
    <property type="entry name" value="Oocyte-zygote_transition_reg"/>
</dbReference>
<feature type="compositionally biased region" description="Pro residues" evidence="1">
    <location>
        <begin position="161"/>
        <end position="179"/>
    </location>
</feature>
<dbReference type="PANTHER" id="PTHR46163:SF9">
    <property type="entry name" value="PROTEIN-TYROSINE PHOSPHATASE"/>
    <property type="match status" value="1"/>
</dbReference>
<keyword evidence="5" id="KW-1185">Reference proteome</keyword>
<feature type="domain" description="Tyrosine-protein phosphatase" evidence="2">
    <location>
        <begin position="281"/>
        <end position="510"/>
    </location>
</feature>
<dbReference type="SMART" id="SM00194">
    <property type="entry name" value="PTPc"/>
    <property type="match status" value="1"/>
</dbReference>
<gene>
    <name evidence="4" type="ORF">CRE_24034</name>
</gene>
<evidence type="ECO:0000259" key="2">
    <source>
        <dbReference type="PROSITE" id="PS50055"/>
    </source>
</evidence>
<dbReference type="HOGENOM" id="CLU_043201_0_0_1"/>
<dbReference type="SMART" id="SM00404">
    <property type="entry name" value="PTPc_motif"/>
    <property type="match status" value="1"/>
</dbReference>
<dbReference type="CTD" id="9809286"/>
<dbReference type="GO" id="GO:0004725">
    <property type="term" value="F:protein tyrosine phosphatase activity"/>
    <property type="evidence" value="ECO:0007669"/>
    <property type="project" value="InterPro"/>
</dbReference>
<dbReference type="CDD" id="cd00047">
    <property type="entry name" value="PTPc"/>
    <property type="match status" value="1"/>
</dbReference>
<dbReference type="eggNOG" id="KOG0789">
    <property type="taxonomic scope" value="Eukaryota"/>
</dbReference>
<accession>E3MG51</accession>